<dbReference type="PANTHER" id="PTHR11661:SF2">
    <property type="entry name" value="LARGE RIBOSOMAL SUBUNIT PROTEIN UL11"/>
    <property type="match status" value="1"/>
</dbReference>
<reference evidence="4" key="1">
    <citation type="submission" date="2021-06" db="EMBL/GenBank/DDBJ databases">
        <authorList>
            <person name="Kallberg Y."/>
            <person name="Tangrot J."/>
            <person name="Rosling A."/>
        </authorList>
    </citation>
    <scope>NUCLEOTIDE SEQUENCE</scope>
    <source>
        <strain evidence="4">IN212</strain>
    </source>
</reference>
<feature type="non-terminal residue" evidence="4">
    <location>
        <position position="138"/>
    </location>
</feature>
<name>A0A9N9NH45_9GLOM</name>
<comment type="caution">
    <text evidence="4">The sequence shown here is derived from an EMBL/GenBank/DDBJ whole genome shotgun (WGS) entry which is preliminary data.</text>
</comment>
<organism evidence="4 5">
    <name type="scientific">Racocetra fulgida</name>
    <dbReference type="NCBI Taxonomy" id="60492"/>
    <lineage>
        <taxon>Eukaryota</taxon>
        <taxon>Fungi</taxon>
        <taxon>Fungi incertae sedis</taxon>
        <taxon>Mucoromycota</taxon>
        <taxon>Glomeromycotina</taxon>
        <taxon>Glomeromycetes</taxon>
        <taxon>Diversisporales</taxon>
        <taxon>Gigasporaceae</taxon>
        <taxon>Racocetra</taxon>
    </lineage>
</organism>
<dbReference type="EMBL" id="CAJVPZ010028581">
    <property type="protein sequence ID" value="CAG8731785.1"/>
    <property type="molecule type" value="Genomic_DNA"/>
</dbReference>
<dbReference type="GO" id="GO:0003735">
    <property type="term" value="F:structural constituent of ribosome"/>
    <property type="evidence" value="ECO:0007669"/>
    <property type="project" value="InterPro"/>
</dbReference>
<accession>A0A9N9NH45</accession>
<evidence type="ECO:0000313" key="4">
    <source>
        <dbReference type="EMBL" id="CAG8731785.1"/>
    </source>
</evidence>
<dbReference type="InterPro" id="IPR036796">
    <property type="entry name" value="Ribosomal_uL11_N_sf"/>
</dbReference>
<protein>
    <submittedName>
        <fullName evidence="4">4194_t:CDS:1</fullName>
    </submittedName>
</protein>
<dbReference type="Gene3D" id="1.10.10.250">
    <property type="entry name" value="Ribosomal protein L11, C-terminal domain"/>
    <property type="match status" value="1"/>
</dbReference>
<dbReference type="PANTHER" id="PTHR11661">
    <property type="entry name" value="60S RIBOSOMAL PROTEIN L12"/>
    <property type="match status" value="1"/>
</dbReference>
<comment type="similarity">
    <text evidence="1">Belongs to the universal ribosomal protein uL11 family.</text>
</comment>
<sequence>VDPNEIKIIYLRATGGEVGAYSTLARKLVGEDIVKATADWKGLCVMFKLTIQNCQAAFSVVPSASSLALKELPSDHKKEKKNKHSGNIILDKVIVKTLKGTVKKILGICNRVGYTVDGQSLKDSSDSIEVEVSQRIGL</sequence>
<dbReference type="SUPFAM" id="SSF54747">
    <property type="entry name" value="Ribosomal L11/L12e N-terminal domain"/>
    <property type="match status" value="1"/>
</dbReference>
<evidence type="ECO:0000256" key="1">
    <source>
        <dbReference type="ARBA" id="ARBA00010537"/>
    </source>
</evidence>
<dbReference type="GO" id="GO:0070180">
    <property type="term" value="F:large ribosomal subunit rRNA binding"/>
    <property type="evidence" value="ECO:0007669"/>
    <property type="project" value="TreeGrafter"/>
</dbReference>
<dbReference type="InterPro" id="IPR036769">
    <property type="entry name" value="Ribosomal_uL11_C_sf"/>
</dbReference>
<dbReference type="AlphaFoldDB" id="A0A9N9NH45"/>
<evidence type="ECO:0000256" key="3">
    <source>
        <dbReference type="ARBA" id="ARBA00023274"/>
    </source>
</evidence>
<proteinExistence type="inferred from homology"/>
<dbReference type="GO" id="GO:0022625">
    <property type="term" value="C:cytosolic large ribosomal subunit"/>
    <property type="evidence" value="ECO:0007669"/>
    <property type="project" value="TreeGrafter"/>
</dbReference>
<dbReference type="GO" id="GO:0006412">
    <property type="term" value="P:translation"/>
    <property type="evidence" value="ECO:0007669"/>
    <property type="project" value="InterPro"/>
</dbReference>
<keyword evidence="3" id="KW-0687">Ribonucleoprotein</keyword>
<evidence type="ECO:0000256" key="2">
    <source>
        <dbReference type="ARBA" id="ARBA00022980"/>
    </source>
</evidence>
<evidence type="ECO:0000313" key="5">
    <source>
        <dbReference type="Proteomes" id="UP000789396"/>
    </source>
</evidence>
<keyword evidence="2" id="KW-0689">Ribosomal protein</keyword>
<dbReference type="Proteomes" id="UP000789396">
    <property type="component" value="Unassembled WGS sequence"/>
</dbReference>
<dbReference type="InterPro" id="IPR000911">
    <property type="entry name" value="Ribosomal_uL11"/>
</dbReference>
<gene>
    <name evidence="4" type="ORF">RFULGI_LOCUS12194</name>
</gene>
<keyword evidence="5" id="KW-1185">Reference proteome</keyword>
<dbReference type="OrthoDB" id="1478556at2759"/>
<dbReference type="Gene3D" id="3.30.1550.10">
    <property type="entry name" value="Ribosomal protein L11/L12, N-terminal domain"/>
    <property type="match status" value="1"/>
</dbReference>
<dbReference type="SMART" id="SM00649">
    <property type="entry name" value="RL11"/>
    <property type="match status" value="1"/>
</dbReference>